<dbReference type="InterPro" id="IPR008969">
    <property type="entry name" value="CarboxyPept-like_regulatory"/>
</dbReference>
<dbReference type="OrthoDB" id="9768177at2"/>
<proteinExistence type="inferred from homology"/>
<evidence type="ECO:0000313" key="14">
    <source>
        <dbReference type="Proteomes" id="UP000011058"/>
    </source>
</evidence>
<evidence type="ECO:0000256" key="2">
    <source>
        <dbReference type="ARBA" id="ARBA00022448"/>
    </source>
</evidence>
<evidence type="ECO:0000256" key="5">
    <source>
        <dbReference type="ARBA" id="ARBA00023077"/>
    </source>
</evidence>
<keyword evidence="5 9" id="KW-0798">TonB box</keyword>
<dbReference type="Pfam" id="PF07715">
    <property type="entry name" value="Plug"/>
    <property type="match status" value="1"/>
</dbReference>
<dbReference type="PROSITE" id="PS52016">
    <property type="entry name" value="TONB_DEPENDENT_REC_3"/>
    <property type="match status" value="1"/>
</dbReference>
<dbReference type="Pfam" id="PF00593">
    <property type="entry name" value="TonB_dep_Rec_b-barrel"/>
    <property type="match status" value="1"/>
</dbReference>
<keyword evidence="6 8" id="KW-0472">Membrane</keyword>
<organism evidence="13 14">
    <name type="scientific">Fibrella aestuarina BUZ 2</name>
    <dbReference type="NCBI Taxonomy" id="1166018"/>
    <lineage>
        <taxon>Bacteria</taxon>
        <taxon>Pseudomonadati</taxon>
        <taxon>Bacteroidota</taxon>
        <taxon>Cytophagia</taxon>
        <taxon>Cytophagales</taxon>
        <taxon>Spirosomataceae</taxon>
        <taxon>Fibrella</taxon>
    </lineage>
</organism>
<dbReference type="InterPro" id="IPR039426">
    <property type="entry name" value="TonB-dep_rcpt-like"/>
</dbReference>
<dbReference type="eggNOG" id="COG1629">
    <property type="taxonomic scope" value="Bacteria"/>
</dbReference>
<dbReference type="InterPro" id="IPR023996">
    <property type="entry name" value="TonB-dep_OMP_SusC/RagA"/>
</dbReference>
<evidence type="ECO:0000256" key="10">
    <source>
        <dbReference type="SAM" id="SignalP"/>
    </source>
</evidence>
<dbReference type="InterPro" id="IPR023997">
    <property type="entry name" value="TonB-dep_OMP_SusC/RagA_CS"/>
</dbReference>
<comment type="similarity">
    <text evidence="8 9">Belongs to the TonB-dependent receptor family.</text>
</comment>
<accession>I0KC71</accession>
<keyword evidence="14" id="KW-1185">Reference proteome</keyword>
<reference evidence="13 14" key="1">
    <citation type="journal article" date="2012" name="J. Bacteriol.">
        <title>Genome Sequence of Fibrella aestuarina BUZ 2T, a Filamentous Marine Bacterium.</title>
        <authorList>
            <person name="Filippini M."/>
            <person name="Qi W."/>
            <person name="Blom J."/>
            <person name="Goesmann A."/>
            <person name="Smits T.H."/>
            <person name="Bagheri H.C."/>
        </authorList>
    </citation>
    <scope>NUCLEOTIDE SEQUENCE [LARGE SCALE GENOMIC DNA]</scope>
    <source>
        <strain evidence="14">BUZ 2T</strain>
    </source>
</reference>
<keyword evidence="13" id="KW-0675">Receptor</keyword>
<dbReference type="InterPro" id="IPR036942">
    <property type="entry name" value="Beta-barrel_TonB_sf"/>
</dbReference>
<dbReference type="Gene3D" id="2.170.130.10">
    <property type="entry name" value="TonB-dependent receptor, plug domain"/>
    <property type="match status" value="1"/>
</dbReference>
<dbReference type="HOGENOM" id="CLU_004317_0_1_10"/>
<name>I0KC71_9BACT</name>
<dbReference type="KEGG" id="fae:FAES_3717"/>
<keyword evidence="2 8" id="KW-0813">Transport</keyword>
<evidence type="ECO:0000256" key="8">
    <source>
        <dbReference type="PROSITE-ProRule" id="PRU01360"/>
    </source>
</evidence>
<evidence type="ECO:0000256" key="6">
    <source>
        <dbReference type="ARBA" id="ARBA00023136"/>
    </source>
</evidence>
<dbReference type="Proteomes" id="UP000011058">
    <property type="component" value="Chromosome"/>
</dbReference>
<dbReference type="Gene3D" id="2.40.170.20">
    <property type="entry name" value="TonB-dependent receptor, beta-barrel domain"/>
    <property type="match status" value="1"/>
</dbReference>
<dbReference type="STRING" id="1166018.FAES_3717"/>
<keyword evidence="4 8" id="KW-0812">Transmembrane</keyword>
<evidence type="ECO:0000256" key="4">
    <source>
        <dbReference type="ARBA" id="ARBA00022692"/>
    </source>
</evidence>
<dbReference type="SUPFAM" id="SSF49464">
    <property type="entry name" value="Carboxypeptidase regulatory domain-like"/>
    <property type="match status" value="1"/>
</dbReference>
<dbReference type="PATRIC" id="fig|1166018.3.peg.5500"/>
<evidence type="ECO:0000256" key="9">
    <source>
        <dbReference type="RuleBase" id="RU003357"/>
    </source>
</evidence>
<dbReference type="NCBIfam" id="TIGR04056">
    <property type="entry name" value="OMP_RagA_SusC"/>
    <property type="match status" value="1"/>
</dbReference>
<dbReference type="RefSeq" id="WP_015332823.1">
    <property type="nucleotide sequence ID" value="NC_020054.1"/>
</dbReference>
<keyword evidence="3 8" id="KW-1134">Transmembrane beta strand</keyword>
<feature type="chain" id="PRO_5003631391" evidence="10">
    <location>
        <begin position="20"/>
        <end position="1062"/>
    </location>
</feature>
<dbReference type="Gene3D" id="2.60.40.1120">
    <property type="entry name" value="Carboxypeptidase-like, regulatory domain"/>
    <property type="match status" value="1"/>
</dbReference>
<dbReference type="EMBL" id="HE796683">
    <property type="protein sequence ID" value="CCH01724.1"/>
    <property type="molecule type" value="Genomic_DNA"/>
</dbReference>
<evidence type="ECO:0000256" key="3">
    <source>
        <dbReference type="ARBA" id="ARBA00022452"/>
    </source>
</evidence>
<dbReference type="eggNOG" id="COG4771">
    <property type="taxonomic scope" value="Bacteria"/>
</dbReference>
<feature type="signal peptide" evidence="10">
    <location>
        <begin position="1"/>
        <end position="19"/>
    </location>
</feature>
<evidence type="ECO:0000256" key="7">
    <source>
        <dbReference type="ARBA" id="ARBA00023237"/>
    </source>
</evidence>
<feature type="domain" description="TonB-dependent receptor plug" evidence="12">
    <location>
        <begin position="116"/>
        <end position="223"/>
    </location>
</feature>
<feature type="domain" description="TonB-dependent receptor-like beta-barrel" evidence="11">
    <location>
        <begin position="402"/>
        <end position="840"/>
    </location>
</feature>
<dbReference type="InterPro" id="IPR037066">
    <property type="entry name" value="Plug_dom_sf"/>
</dbReference>
<evidence type="ECO:0000259" key="12">
    <source>
        <dbReference type="Pfam" id="PF07715"/>
    </source>
</evidence>
<dbReference type="AlphaFoldDB" id="I0KC71"/>
<keyword evidence="10" id="KW-0732">Signal</keyword>
<dbReference type="NCBIfam" id="TIGR04057">
    <property type="entry name" value="SusC_RagA_signa"/>
    <property type="match status" value="1"/>
</dbReference>
<gene>
    <name evidence="13" type="ORF">FAES_3717</name>
</gene>
<dbReference type="GO" id="GO:0009279">
    <property type="term" value="C:cell outer membrane"/>
    <property type="evidence" value="ECO:0007669"/>
    <property type="project" value="UniProtKB-SubCell"/>
</dbReference>
<dbReference type="InterPro" id="IPR000531">
    <property type="entry name" value="Beta-barrel_TonB"/>
</dbReference>
<sequence>MKYFYLYLMLLGLTMAAQAQSTRQLTGQINDGSSNSALPGVSIVVQGTSVGTTSDGSGNFSLRAPDRDNLTLVVSFIGYTSKQVKVGNQTNLTIALDADTKALDEVVVVGYATVNKRDVTGSVSSVSTKQLRDIPLTNAAEALTGRLAGVQVTTSEGSPGANIQIRVRGGGSITQDNSPIYVVDGIQVENALNFLSPQDIESIDVLKDASTTAIYGARGANGVVIITTKSGRGGKTTVSYNGSMGFREITKKMGVLDPYEFVRWQYERSRGDATLESSFAAQYGTWDNINQYKTAEPINWQQEVFGRRAPYQNHNVVVNGGSAQTNFNLSLTANKEDGVQLESGFDRYLATFRLDHKASDKLKVGLNVRYLNQTIRGAGTTTSGTKATNRLRHSIQYRPLLVGVNPTVDDFDENLYISSGNLVNPILMTQAEYSRNYTRALNLSGYVNYNITNDLTFRSTIGLDDNDNQINQFWSKVTGTARNYASLPVASIYQQNAITINNANTLQYHKLLAGKHDLTVLLGQEIYDYSAKNTTMETRYFPADIGPEPALANMGLGSAPTGAAQPRNISNELPPNRLFSLFGRVSYNLSDKYLATVSLRSDRSSKFNYENGALVFPSGTAAWRFSKEPFLKNATWLTDGKLRIGYGVAGNNRIGDLLYQQLYGVTGEYALSHSVLPAYAPISLANPNLKWESTVSENIGLDLAFLNNRFQLSIDAYQNTGRNLLLAVAIPPTSGYSSQIQNLGSTQNRGLELQLTAYLVQKRDFSWTSSFNLSANRNKVLDLGPVTQQTRNSGWQGSDGTDDYLVKVGEPVGLMYGFVTDDYYKVDDFTYNAATQTYTIKPGIAVNSVYGVPQPGMLKWKDLNGDGVITADKDRTVIGNANPKFIGGWNNQFTYKNFDASIFVNWVVGNDIYNANKIEWTDGAFPNLNLLDIMKTRWTNINDAGQVVTDPDALKALNTNATIWTPVRVQRYWLHSWAVEDGSFLRINNVTLGYTLPTNLLSKVGVSRLRAFATVNNLAVFTKYSGYDPEVSTRRTDPLTQGVDFAGYPRSRAVVFGVNLTF</sequence>
<comment type="subcellular location">
    <subcellularLocation>
        <location evidence="1 8">Cell outer membrane</location>
        <topology evidence="1 8">Multi-pass membrane protein</topology>
    </subcellularLocation>
</comment>
<evidence type="ECO:0000256" key="1">
    <source>
        <dbReference type="ARBA" id="ARBA00004571"/>
    </source>
</evidence>
<dbReference type="SUPFAM" id="SSF56935">
    <property type="entry name" value="Porins"/>
    <property type="match status" value="1"/>
</dbReference>
<keyword evidence="7 8" id="KW-0998">Cell outer membrane</keyword>
<evidence type="ECO:0000313" key="13">
    <source>
        <dbReference type="EMBL" id="CCH01724.1"/>
    </source>
</evidence>
<protein>
    <submittedName>
        <fullName evidence="13">TonB-dependent receptor plug</fullName>
    </submittedName>
</protein>
<dbReference type="FunFam" id="2.170.130.10:FF:000008">
    <property type="entry name" value="SusC/RagA family TonB-linked outer membrane protein"/>
    <property type="match status" value="1"/>
</dbReference>
<evidence type="ECO:0000259" key="11">
    <source>
        <dbReference type="Pfam" id="PF00593"/>
    </source>
</evidence>
<dbReference type="InterPro" id="IPR012910">
    <property type="entry name" value="Plug_dom"/>
</dbReference>
<dbReference type="Pfam" id="PF13715">
    <property type="entry name" value="CarbopepD_reg_2"/>
    <property type="match status" value="1"/>
</dbReference>